<proteinExistence type="predicted"/>
<accession>A0ABX0SVC2</accession>
<evidence type="ECO:0000313" key="1">
    <source>
        <dbReference type="EMBL" id="NIH80473.1"/>
    </source>
</evidence>
<organism evidence="1 2">
    <name type="scientific">Amycolatopsis viridis</name>
    <dbReference type="NCBI Taxonomy" id="185678"/>
    <lineage>
        <taxon>Bacteria</taxon>
        <taxon>Bacillati</taxon>
        <taxon>Actinomycetota</taxon>
        <taxon>Actinomycetes</taxon>
        <taxon>Pseudonocardiales</taxon>
        <taxon>Pseudonocardiaceae</taxon>
        <taxon>Amycolatopsis</taxon>
    </lineage>
</organism>
<sequence>MGAKLIPKDRILSGEALAELPQDKPAELLHHHGTHESSKRIETLSFDLHYNG</sequence>
<dbReference type="EMBL" id="JAANOU010000001">
    <property type="protein sequence ID" value="NIH80473.1"/>
    <property type="molecule type" value="Genomic_DNA"/>
</dbReference>
<comment type="caution">
    <text evidence="1">The sequence shown here is derived from an EMBL/GenBank/DDBJ whole genome shotgun (WGS) entry which is preliminary data.</text>
</comment>
<keyword evidence="2" id="KW-1185">Reference proteome</keyword>
<dbReference type="Proteomes" id="UP000754495">
    <property type="component" value="Unassembled WGS sequence"/>
</dbReference>
<dbReference type="RefSeq" id="WP_167109609.1">
    <property type="nucleotide sequence ID" value="NZ_JAANOU010000001.1"/>
</dbReference>
<evidence type="ECO:0000313" key="2">
    <source>
        <dbReference type="Proteomes" id="UP000754495"/>
    </source>
</evidence>
<protein>
    <submittedName>
        <fullName evidence="1">Uncharacterized protein</fullName>
    </submittedName>
</protein>
<gene>
    <name evidence="1" type="ORF">FHX46_003003</name>
</gene>
<name>A0ABX0SVC2_9PSEU</name>
<reference evidence="1 2" key="1">
    <citation type="submission" date="2020-03" db="EMBL/GenBank/DDBJ databases">
        <title>Sequencing the genomes of 1000 actinobacteria strains.</title>
        <authorList>
            <person name="Klenk H.-P."/>
        </authorList>
    </citation>
    <scope>NUCLEOTIDE SEQUENCE [LARGE SCALE GENOMIC DNA]</scope>
    <source>
        <strain evidence="1 2">DSM 45668</strain>
    </source>
</reference>